<feature type="compositionally biased region" description="Basic and acidic residues" evidence="1">
    <location>
        <begin position="98"/>
        <end position="107"/>
    </location>
</feature>
<evidence type="ECO:0000313" key="3">
    <source>
        <dbReference type="Proteomes" id="UP000593561"/>
    </source>
</evidence>
<reference evidence="2 3" key="1">
    <citation type="journal article" date="2019" name="Genome Biol. Evol.">
        <title>Insights into the evolution of the New World diploid cottons (Gossypium, subgenus Houzingenia) based on genome sequencing.</title>
        <authorList>
            <person name="Grover C.E."/>
            <person name="Arick M.A. 2nd"/>
            <person name="Thrash A."/>
            <person name="Conover J.L."/>
            <person name="Sanders W.S."/>
            <person name="Peterson D.G."/>
            <person name="Frelichowski J.E."/>
            <person name="Scheffler J.A."/>
            <person name="Scheffler B.E."/>
            <person name="Wendel J.F."/>
        </authorList>
    </citation>
    <scope>NUCLEOTIDE SEQUENCE [LARGE SCALE GENOMIC DNA]</scope>
    <source>
        <strain evidence="2">27</strain>
        <tissue evidence="2">Leaf</tissue>
    </source>
</reference>
<evidence type="ECO:0000256" key="1">
    <source>
        <dbReference type="SAM" id="MobiDB-lite"/>
    </source>
</evidence>
<protein>
    <submittedName>
        <fullName evidence="2">Uncharacterized protein</fullName>
    </submittedName>
</protein>
<feature type="region of interest" description="Disordered" evidence="1">
    <location>
        <begin position="18"/>
        <end position="38"/>
    </location>
</feature>
<keyword evidence="3" id="KW-1185">Reference proteome</keyword>
<dbReference type="EMBL" id="JABFAC010000009">
    <property type="protein sequence ID" value="MBA0622569.1"/>
    <property type="molecule type" value="Genomic_DNA"/>
</dbReference>
<organism evidence="2 3">
    <name type="scientific">Gossypium davidsonii</name>
    <name type="common">Davidson's cotton</name>
    <name type="synonym">Gossypium klotzschianum subsp. davidsonii</name>
    <dbReference type="NCBI Taxonomy" id="34287"/>
    <lineage>
        <taxon>Eukaryota</taxon>
        <taxon>Viridiplantae</taxon>
        <taxon>Streptophyta</taxon>
        <taxon>Embryophyta</taxon>
        <taxon>Tracheophyta</taxon>
        <taxon>Spermatophyta</taxon>
        <taxon>Magnoliopsida</taxon>
        <taxon>eudicotyledons</taxon>
        <taxon>Gunneridae</taxon>
        <taxon>Pentapetalae</taxon>
        <taxon>rosids</taxon>
        <taxon>malvids</taxon>
        <taxon>Malvales</taxon>
        <taxon>Malvaceae</taxon>
        <taxon>Malvoideae</taxon>
        <taxon>Gossypium</taxon>
    </lineage>
</organism>
<feature type="region of interest" description="Disordered" evidence="1">
    <location>
        <begin position="93"/>
        <end position="112"/>
    </location>
</feature>
<accession>A0A7J8S951</accession>
<comment type="caution">
    <text evidence="2">The sequence shown here is derived from an EMBL/GenBank/DDBJ whole genome shotgun (WGS) entry which is preliminary data.</text>
</comment>
<name>A0A7J8S951_GOSDV</name>
<dbReference type="AlphaFoldDB" id="A0A7J8S951"/>
<proteinExistence type="predicted"/>
<gene>
    <name evidence="2" type="ORF">Godav_008099</name>
</gene>
<sequence>MRIRKRFPSYPIVPTSVASTTEEEMKPSSLPTSAEGTAREASQEVVLTDWPSIVARAHKLLGCSSSTCSYHLVWPRVQEEHSPTIPVRNGETVTELQSRNERNKSPLDQKNPTQAMVMEQGGGIAGKQILDLFSNSPMQNFDSRPTIMKENDSGIGISNRKGTKISSASWKGEKGMIAGNSEDGKAETGVRIGCSLTEVGSSRGGCADGRSRKGDEEEEEKEGSSNKKKVRMRSLTSIYEDIRSLMPSSSELNTHPENY</sequence>
<evidence type="ECO:0000313" key="2">
    <source>
        <dbReference type="EMBL" id="MBA0622569.1"/>
    </source>
</evidence>
<feature type="region of interest" description="Disordered" evidence="1">
    <location>
        <begin position="197"/>
        <end position="233"/>
    </location>
</feature>
<dbReference type="Proteomes" id="UP000593561">
    <property type="component" value="Unassembled WGS sequence"/>
</dbReference>